<protein>
    <submittedName>
        <fullName evidence="1">Uncharacterized protein</fullName>
    </submittedName>
</protein>
<reference evidence="1 2" key="1">
    <citation type="submission" date="2019-03" db="EMBL/GenBank/DDBJ databases">
        <title>Genomic Encyclopedia of Type Strains, Phase IV (KMG-IV): sequencing the most valuable type-strain genomes for metagenomic binning, comparative biology and taxonomic classification.</title>
        <authorList>
            <person name="Goeker M."/>
        </authorList>
    </citation>
    <scope>NUCLEOTIDE SEQUENCE [LARGE SCALE GENOMIC DNA]</scope>
    <source>
        <strain evidence="1 2">DSM 28404</strain>
    </source>
</reference>
<dbReference type="RefSeq" id="WP_131976304.1">
    <property type="nucleotide sequence ID" value="NZ_SLYB01000009.1"/>
</dbReference>
<accession>A0A4R2TDV4</accession>
<keyword evidence="2" id="KW-1185">Reference proteome</keyword>
<proteinExistence type="predicted"/>
<sequence>MNIDTEQQPIYKPTLTGVLEDLFELQKFIYPILEGRLPKVRGITPSTAQREMNYIEVLDFISDRIMLLELDLSKIQEKLTALLTESNND</sequence>
<organism evidence="1 2">
    <name type="scientific">Cricetibacter osteomyelitidis</name>
    <dbReference type="NCBI Taxonomy" id="1521931"/>
    <lineage>
        <taxon>Bacteria</taxon>
        <taxon>Pseudomonadati</taxon>
        <taxon>Pseudomonadota</taxon>
        <taxon>Gammaproteobacteria</taxon>
        <taxon>Pasteurellales</taxon>
        <taxon>Pasteurellaceae</taxon>
        <taxon>Cricetibacter</taxon>
    </lineage>
</organism>
<dbReference type="Proteomes" id="UP000295763">
    <property type="component" value="Unassembled WGS sequence"/>
</dbReference>
<name>A0A4R2TDV4_9PAST</name>
<evidence type="ECO:0000313" key="1">
    <source>
        <dbReference type="EMBL" id="TCP95338.1"/>
    </source>
</evidence>
<dbReference type="EMBL" id="SLYB01000009">
    <property type="protein sequence ID" value="TCP95338.1"/>
    <property type="molecule type" value="Genomic_DNA"/>
</dbReference>
<gene>
    <name evidence="1" type="ORF">EDC44_10930</name>
</gene>
<dbReference type="AlphaFoldDB" id="A0A4R2TDV4"/>
<comment type="caution">
    <text evidence="1">The sequence shown here is derived from an EMBL/GenBank/DDBJ whole genome shotgun (WGS) entry which is preliminary data.</text>
</comment>
<evidence type="ECO:0000313" key="2">
    <source>
        <dbReference type="Proteomes" id="UP000295763"/>
    </source>
</evidence>